<comment type="caution">
    <text evidence="1">The sequence shown here is derived from an EMBL/GenBank/DDBJ whole genome shotgun (WGS) entry which is preliminary data.</text>
</comment>
<evidence type="ECO:0000313" key="1">
    <source>
        <dbReference type="EMBL" id="MPD04955.1"/>
    </source>
</evidence>
<dbReference type="AlphaFoldDB" id="A0A5B7KK07"/>
<dbReference type="Proteomes" id="UP000324222">
    <property type="component" value="Unassembled WGS sequence"/>
</dbReference>
<protein>
    <submittedName>
        <fullName evidence="1">Uncharacterized protein</fullName>
    </submittedName>
</protein>
<sequence>MTPTTVSLHLPRRNCRSGPWKVVSIAQDLDPASHQLCPVQVLPSREG</sequence>
<name>A0A5B7KK07_PORTR</name>
<accession>A0A5B7KK07</accession>
<gene>
    <name evidence="1" type="ORF">E2C01_100669</name>
</gene>
<keyword evidence="2" id="KW-1185">Reference proteome</keyword>
<proteinExistence type="predicted"/>
<reference evidence="1 2" key="1">
    <citation type="submission" date="2019-05" db="EMBL/GenBank/DDBJ databases">
        <title>Another draft genome of Portunus trituberculatus and its Hox gene families provides insights of decapod evolution.</title>
        <authorList>
            <person name="Jeong J.-H."/>
            <person name="Song I."/>
            <person name="Kim S."/>
            <person name="Choi T."/>
            <person name="Kim D."/>
            <person name="Ryu S."/>
            <person name="Kim W."/>
        </authorList>
    </citation>
    <scope>NUCLEOTIDE SEQUENCE [LARGE SCALE GENOMIC DNA]</scope>
    <source>
        <tissue evidence="1">Muscle</tissue>
    </source>
</reference>
<organism evidence="1 2">
    <name type="scientific">Portunus trituberculatus</name>
    <name type="common">Swimming crab</name>
    <name type="synonym">Neptunus trituberculatus</name>
    <dbReference type="NCBI Taxonomy" id="210409"/>
    <lineage>
        <taxon>Eukaryota</taxon>
        <taxon>Metazoa</taxon>
        <taxon>Ecdysozoa</taxon>
        <taxon>Arthropoda</taxon>
        <taxon>Crustacea</taxon>
        <taxon>Multicrustacea</taxon>
        <taxon>Malacostraca</taxon>
        <taxon>Eumalacostraca</taxon>
        <taxon>Eucarida</taxon>
        <taxon>Decapoda</taxon>
        <taxon>Pleocyemata</taxon>
        <taxon>Brachyura</taxon>
        <taxon>Eubrachyura</taxon>
        <taxon>Portunoidea</taxon>
        <taxon>Portunidae</taxon>
        <taxon>Portuninae</taxon>
        <taxon>Portunus</taxon>
    </lineage>
</organism>
<evidence type="ECO:0000313" key="2">
    <source>
        <dbReference type="Proteomes" id="UP000324222"/>
    </source>
</evidence>
<dbReference type="EMBL" id="VSRR010143685">
    <property type="protein sequence ID" value="MPD04955.1"/>
    <property type="molecule type" value="Genomic_DNA"/>
</dbReference>